<organism evidence="4 5">
    <name type="scientific">Bodo saltans</name>
    <name type="common">Flagellated protozoan</name>
    <dbReference type="NCBI Taxonomy" id="75058"/>
    <lineage>
        <taxon>Eukaryota</taxon>
        <taxon>Discoba</taxon>
        <taxon>Euglenozoa</taxon>
        <taxon>Kinetoplastea</taxon>
        <taxon>Metakinetoplastina</taxon>
        <taxon>Eubodonida</taxon>
        <taxon>Bodonidae</taxon>
        <taxon>Bodo</taxon>
    </lineage>
</organism>
<evidence type="ECO:0000256" key="2">
    <source>
        <dbReference type="ARBA" id="ARBA00022553"/>
    </source>
</evidence>
<dbReference type="InterPro" id="IPR036736">
    <property type="entry name" value="ACP-like_sf"/>
</dbReference>
<feature type="non-terminal residue" evidence="4">
    <location>
        <position position="1"/>
    </location>
</feature>
<dbReference type="InterPro" id="IPR013120">
    <property type="entry name" value="FAR_NAD-bd"/>
</dbReference>
<protein>
    <submittedName>
        <fullName evidence="4">Amino acid adenylation domain protein, putative</fullName>
    </submittedName>
</protein>
<evidence type="ECO:0000313" key="4">
    <source>
        <dbReference type="EMBL" id="CUG86110.1"/>
    </source>
</evidence>
<dbReference type="SUPFAM" id="SSF51735">
    <property type="entry name" value="NAD(P)-binding Rossmann-fold domains"/>
    <property type="match status" value="1"/>
</dbReference>
<dbReference type="SUPFAM" id="SSF56801">
    <property type="entry name" value="Acetyl-CoA synthetase-like"/>
    <property type="match status" value="1"/>
</dbReference>
<dbReference type="EMBL" id="CYKH01001238">
    <property type="protein sequence ID" value="CUG86110.1"/>
    <property type="molecule type" value="Genomic_DNA"/>
</dbReference>
<gene>
    <name evidence="4" type="ORF">BSAL_91565</name>
</gene>
<dbReference type="InterPro" id="IPR009081">
    <property type="entry name" value="PP-bd_ACP"/>
</dbReference>
<dbReference type="PANTHER" id="PTHR44845">
    <property type="entry name" value="CARRIER DOMAIN-CONTAINING PROTEIN"/>
    <property type="match status" value="1"/>
</dbReference>
<reference evidence="5" key="1">
    <citation type="submission" date="2015-09" db="EMBL/GenBank/DDBJ databases">
        <authorList>
            <consortium name="Pathogen Informatics"/>
        </authorList>
    </citation>
    <scope>NUCLEOTIDE SEQUENCE [LARGE SCALE GENOMIC DNA]</scope>
    <source>
        <strain evidence="5">Lake Konstanz</strain>
    </source>
</reference>
<keyword evidence="5" id="KW-1185">Reference proteome</keyword>
<dbReference type="InterPro" id="IPR045851">
    <property type="entry name" value="AMP-bd_C_sf"/>
</dbReference>
<accession>A0A0S4J9E3</accession>
<name>A0A0S4J9E3_BODSA</name>
<dbReference type="Gene3D" id="3.30.300.30">
    <property type="match status" value="1"/>
</dbReference>
<evidence type="ECO:0000313" key="5">
    <source>
        <dbReference type="Proteomes" id="UP000051952"/>
    </source>
</evidence>
<keyword evidence="2" id="KW-0597">Phosphoprotein</keyword>
<dbReference type="Pfam" id="PF00550">
    <property type="entry name" value="PP-binding"/>
    <property type="match status" value="1"/>
</dbReference>
<dbReference type="Pfam" id="PF07993">
    <property type="entry name" value="NAD_binding_4"/>
    <property type="match status" value="1"/>
</dbReference>
<dbReference type="AlphaFoldDB" id="A0A0S4J9E3"/>
<evidence type="ECO:0000259" key="3">
    <source>
        <dbReference type="PROSITE" id="PS50075"/>
    </source>
</evidence>
<keyword evidence="1" id="KW-0596">Phosphopantetheine</keyword>
<feature type="domain" description="Carrier" evidence="3">
    <location>
        <begin position="161"/>
        <end position="236"/>
    </location>
</feature>
<evidence type="ECO:0000256" key="1">
    <source>
        <dbReference type="ARBA" id="ARBA00022450"/>
    </source>
</evidence>
<feature type="non-terminal residue" evidence="4">
    <location>
        <position position="382"/>
    </location>
</feature>
<dbReference type="InterPro" id="IPR036291">
    <property type="entry name" value="NAD(P)-bd_dom_sf"/>
</dbReference>
<dbReference type="VEuPathDB" id="TriTrypDB:BSAL_91565"/>
<dbReference type="Gene3D" id="1.10.1200.10">
    <property type="entry name" value="ACP-like"/>
    <property type="match status" value="1"/>
</dbReference>
<dbReference type="SUPFAM" id="SSF47336">
    <property type="entry name" value="ACP-like"/>
    <property type="match status" value="1"/>
</dbReference>
<proteinExistence type="predicted"/>
<dbReference type="Proteomes" id="UP000051952">
    <property type="component" value="Unassembled WGS sequence"/>
</dbReference>
<dbReference type="Gene3D" id="3.40.50.720">
    <property type="entry name" value="NAD(P)-binding Rossmann-like Domain"/>
    <property type="match status" value="1"/>
</dbReference>
<sequence length="382" mass="42280">RCATPPPSCTHHHLRFFFFESQLLNVLPEIVGHAVCLAYEPPTQAAGDSSGEKKLVAFVKVRDTAAFLHPSQVDDEATSKALVSAAARQYRADIRSKLKSRLPDYMVPQLIIFLATFPLTPNGKVDRAQLPQLIGQDLCGTDDGDGTTGGEGAAAKARFVPPVTRDEQTLCTIWEELLRTKPIGLTDDWYDKGGSSLTSTMLLSRMRQVFQMEITLQQFFGDPTVTGLLNIIKEKGNSTVAHSLTNVLEHDACDLDPAITAVNRVVQSEEDDQELLLANPLLLRPYDAKRPTSCVFITGVTGFLGAFILKHFLEALPEARMYCLVRGKSETDASSRIFSNLMQYQLFDDCHDVDQWMSRVVPIVGDLAQDHFGLSVARFHEL</sequence>
<dbReference type="PANTHER" id="PTHR44845:SF6">
    <property type="entry name" value="BETA-ALANINE-ACTIVATING ENZYME"/>
    <property type="match status" value="1"/>
</dbReference>
<dbReference type="PROSITE" id="PS50075">
    <property type="entry name" value="CARRIER"/>
    <property type="match status" value="1"/>
</dbReference>
<dbReference type="OrthoDB" id="2990505at2759"/>